<dbReference type="Gene3D" id="2.60.120.200">
    <property type="match status" value="1"/>
</dbReference>
<name>A0A4U6U027_SETVI</name>
<evidence type="ECO:0000259" key="2">
    <source>
        <dbReference type="Pfam" id="PF08787"/>
    </source>
</evidence>
<organism evidence="3 4">
    <name type="scientific">Setaria viridis</name>
    <name type="common">Green bristlegrass</name>
    <name type="synonym">Setaria italica subsp. viridis</name>
    <dbReference type="NCBI Taxonomy" id="4556"/>
    <lineage>
        <taxon>Eukaryota</taxon>
        <taxon>Viridiplantae</taxon>
        <taxon>Streptophyta</taxon>
        <taxon>Embryophyta</taxon>
        <taxon>Tracheophyta</taxon>
        <taxon>Spermatophyta</taxon>
        <taxon>Magnoliopsida</taxon>
        <taxon>Liliopsida</taxon>
        <taxon>Poales</taxon>
        <taxon>Poaceae</taxon>
        <taxon>PACMAD clade</taxon>
        <taxon>Panicoideae</taxon>
        <taxon>Panicodae</taxon>
        <taxon>Paniceae</taxon>
        <taxon>Cenchrinae</taxon>
        <taxon>Setaria</taxon>
    </lineage>
</organism>
<proteinExistence type="predicted"/>
<sequence length="223" mass="24963">MASYTLPLPWLTCLCVVVVVLLLSPAALLAAAADDPTAGFKAVSLSESNFVLQQPYDVPRDARYRFVGGVRQLWVLSSDKPHTPQSNTKPRTEIRMKGYNYSSGVWQFEGYGYVPSGTTGVSIMQVFGGGESATTLMLHVYDGALRYYSQQVVENNIYNRWFRLNVVHDVDASSLSVFIDGVKKLQVPGRGGDSHYFKFGVYMQHDASSFMESRWKNIRILKK</sequence>
<dbReference type="SUPFAM" id="SSF49899">
    <property type="entry name" value="Concanavalin A-like lectins/glucanases"/>
    <property type="match status" value="1"/>
</dbReference>
<reference evidence="3" key="1">
    <citation type="submission" date="2019-03" db="EMBL/GenBank/DDBJ databases">
        <title>WGS assembly of Setaria viridis.</title>
        <authorList>
            <person name="Huang P."/>
            <person name="Jenkins J."/>
            <person name="Grimwood J."/>
            <person name="Barry K."/>
            <person name="Healey A."/>
            <person name="Mamidi S."/>
            <person name="Sreedasyam A."/>
            <person name="Shu S."/>
            <person name="Feldman M."/>
            <person name="Wu J."/>
            <person name="Yu Y."/>
            <person name="Chen C."/>
            <person name="Johnson J."/>
            <person name="Rokhsar D."/>
            <person name="Baxter I."/>
            <person name="Schmutz J."/>
            <person name="Brutnell T."/>
            <person name="Kellogg E."/>
        </authorList>
    </citation>
    <scope>NUCLEOTIDE SEQUENCE [LARGE SCALE GENOMIC DNA]</scope>
</reference>
<evidence type="ECO:0000313" key="3">
    <source>
        <dbReference type="EMBL" id="TKW07334.1"/>
    </source>
</evidence>
<feature type="chain" id="PRO_5020775228" description="Alginate lyase 2 domain-containing protein" evidence="1">
    <location>
        <begin position="31"/>
        <end position="223"/>
    </location>
</feature>
<dbReference type="Pfam" id="PF08787">
    <property type="entry name" value="Alginate_lyase2"/>
    <property type="match status" value="1"/>
</dbReference>
<dbReference type="InterPro" id="IPR013320">
    <property type="entry name" value="ConA-like_dom_sf"/>
</dbReference>
<dbReference type="PANTHER" id="PTHR33681:SF4">
    <property type="entry name" value="OS12G0171100 PROTEIN"/>
    <property type="match status" value="1"/>
</dbReference>
<feature type="signal peptide" evidence="1">
    <location>
        <begin position="1"/>
        <end position="30"/>
    </location>
</feature>
<gene>
    <name evidence="3" type="ORF">SEVIR_7G298700v2</name>
</gene>
<evidence type="ECO:0000256" key="1">
    <source>
        <dbReference type="SAM" id="SignalP"/>
    </source>
</evidence>
<dbReference type="Gramene" id="TKW07334">
    <property type="protein sequence ID" value="TKW07334"/>
    <property type="gene ID" value="SEVIR_7G298700v2"/>
</dbReference>
<evidence type="ECO:0000313" key="4">
    <source>
        <dbReference type="Proteomes" id="UP000298652"/>
    </source>
</evidence>
<dbReference type="Proteomes" id="UP000298652">
    <property type="component" value="Chromosome 7"/>
</dbReference>
<protein>
    <recommendedName>
        <fullName evidence="2">Alginate lyase 2 domain-containing protein</fullName>
    </recommendedName>
</protein>
<dbReference type="AlphaFoldDB" id="A0A4U6U027"/>
<keyword evidence="1" id="KW-0732">Signal</keyword>
<dbReference type="PANTHER" id="PTHR33681">
    <property type="entry name" value="BINDING PROTEIN, PUTATIVE, EXPRESSED-RELATED"/>
    <property type="match status" value="1"/>
</dbReference>
<keyword evidence="4" id="KW-1185">Reference proteome</keyword>
<dbReference type="OMA" id="YMQHDAS"/>
<dbReference type="EMBL" id="CM016558">
    <property type="protein sequence ID" value="TKW07334.1"/>
    <property type="molecule type" value="Genomic_DNA"/>
</dbReference>
<feature type="domain" description="Alginate lyase 2" evidence="2">
    <location>
        <begin position="48"/>
        <end position="220"/>
    </location>
</feature>
<accession>A0A4U6U027</accession>
<dbReference type="InterPro" id="IPR014895">
    <property type="entry name" value="Alginate_lyase_2"/>
</dbReference>